<organism evidence="1 2">
    <name type="scientific">Streptomyces venezuelae</name>
    <dbReference type="NCBI Taxonomy" id="54571"/>
    <lineage>
        <taxon>Bacteria</taxon>
        <taxon>Bacillati</taxon>
        <taxon>Actinomycetota</taxon>
        <taxon>Actinomycetes</taxon>
        <taxon>Kitasatosporales</taxon>
        <taxon>Streptomycetaceae</taxon>
        <taxon>Streptomyces</taxon>
    </lineage>
</organism>
<dbReference type="EMBL" id="CP029191">
    <property type="protein sequence ID" value="QES42904.1"/>
    <property type="molecule type" value="Genomic_DNA"/>
</dbReference>
<evidence type="ECO:0000313" key="1">
    <source>
        <dbReference type="EMBL" id="QES42904.1"/>
    </source>
</evidence>
<name>A0A5P2CJ85_STRVZ</name>
<reference evidence="1 2" key="1">
    <citation type="submission" date="2018-05" db="EMBL/GenBank/DDBJ databases">
        <title>Streptomyces venezuelae.</title>
        <authorList>
            <person name="Kim W."/>
            <person name="Lee N."/>
            <person name="Cho B.-K."/>
        </authorList>
    </citation>
    <scope>NUCLEOTIDE SEQUENCE [LARGE SCALE GENOMIC DNA]</scope>
    <source>
        <strain evidence="1 2">ATCC 14585</strain>
    </source>
</reference>
<accession>A0A5P2CJ85</accession>
<gene>
    <name evidence="1" type="ORF">DEJ49_19625</name>
</gene>
<protein>
    <submittedName>
        <fullName evidence="1">Uncharacterized protein</fullName>
    </submittedName>
</protein>
<sequence length="160" mass="17607">MGGGGRPEVELPKSFRADFEGWRNSDPELQAILEDGKGRLRAGYAAILAGDPQYSALRFYSTSTARKSGSDWVKTYKDLTLKGSVRVFAPDVHVSNEGFGVLFYCVDEAKGYTRNLKTGKVSGTPTGEDPKVQYRTRLDRNARGVWQTSSVETDEGGCDR</sequence>
<proteinExistence type="predicted"/>
<dbReference type="AlphaFoldDB" id="A0A5P2CJ85"/>
<evidence type="ECO:0000313" key="2">
    <source>
        <dbReference type="Proteomes" id="UP000324015"/>
    </source>
</evidence>
<dbReference type="Proteomes" id="UP000324015">
    <property type="component" value="Chromosome"/>
</dbReference>